<keyword evidence="1" id="KW-0472">Membrane</keyword>
<dbReference type="EMBL" id="JAVRHT010000040">
    <property type="protein sequence ID" value="MDT0632865.1"/>
    <property type="molecule type" value="Genomic_DNA"/>
</dbReference>
<proteinExistence type="predicted"/>
<organism evidence="2 3">
    <name type="scientific">Rubrivirga litoralis</name>
    <dbReference type="NCBI Taxonomy" id="3075598"/>
    <lineage>
        <taxon>Bacteria</taxon>
        <taxon>Pseudomonadati</taxon>
        <taxon>Rhodothermota</taxon>
        <taxon>Rhodothermia</taxon>
        <taxon>Rhodothermales</taxon>
        <taxon>Rubricoccaceae</taxon>
        <taxon>Rubrivirga</taxon>
    </lineage>
</organism>
<reference evidence="2 3" key="1">
    <citation type="submission" date="2023-09" db="EMBL/GenBank/DDBJ databases">
        <authorList>
            <person name="Rey-Velasco X."/>
        </authorList>
    </citation>
    <scope>NUCLEOTIDE SEQUENCE [LARGE SCALE GENOMIC DNA]</scope>
    <source>
        <strain evidence="2 3">F394</strain>
    </source>
</reference>
<evidence type="ECO:0000256" key="1">
    <source>
        <dbReference type="SAM" id="Phobius"/>
    </source>
</evidence>
<comment type="caution">
    <text evidence="2">The sequence shown here is derived from an EMBL/GenBank/DDBJ whole genome shotgun (WGS) entry which is preliminary data.</text>
</comment>
<keyword evidence="1" id="KW-1133">Transmembrane helix</keyword>
<keyword evidence="3" id="KW-1185">Reference proteome</keyword>
<protein>
    <submittedName>
        <fullName evidence="2">Uncharacterized protein</fullName>
    </submittedName>
</protein>
<evidence type="ECO:0000313" key="2">
    <source>
        <dbReference type="EMBL" id="MDT0632865.1"/>
    </source>
</evidence>
<gene>
    <name evidence="2" type="ORF">RM540_13995</name>
</gene>
<evidence type="ECO:0000313" key="3">
    <source>
        <dbReference type="Proteomes" id="UP001267426"/>
    </source>
</evidence>
<feature type="transmembrane region" description="Helical" evidence="1">
    <location>
        <begin position="13"/>
        <end position="32"/>
    </location>
</feature>
<accession>A0ABU3BU91</accession>
<dbReference type="Proteomes" id="UP001267426">
    <property type="component" value="Unassembled WGS sequence"/>
</dbReference>
<sequence length="89" mass="9916">MDSHAQTPPVEGWLARNALHLVVALLVALFGWSANRTLDGVAEDIAVNTARLERLAESLGGVLVDQASQERRIEHVERRLDHLEARLDR</sequence>
<name>A0ABU3BU91_9BACT</name>
<dbReference type="RefSeq" id="WP_311665183.1">
    <property type="nucleotide sequence ID" value="NZ_JAVRHT010000040.1"/>
</dbReference>
<keyword evidence="1" id="KW-0812">Transmembrane</keyword>